<comment type="caution">
    <text evidence="3">The sequence shown here is derived from an EMBL/GenBank/DDBJ whole genome shotgun (WGS) entry which is preliminary data.</text>
</comment>
<accession>A0ABW5N3B5</accession>
<proteinExistence type="predicted"/>
<dbReference type="EMBL" id="JBHULB010000083">
    <property type="protein sequence ID" value="MFD2589083.1"/>
    <property type="molecule type" value="Genomic_DNA"/>
</dbReference>
<dbReference type="PROSITE" id="PS51257">
    <property type="entry name" value="PROKAR_LIPOPROTEIN"/>
    <property type="match status" value="1"/>
</dbReference>
<evidence type="ECO:0000259" key="2">
    <source>
        <dbReference type="Pfam" id="PF13648"/>
    </source>
</evidence>
<dbReference type="Proteomes" id="UP001597526">
    <property type="component" value="Unassembled WGS sequence"/>
</dbReference>
<dbReference type="InterPro" id="IPR024311">
    <property type="entry name" value="Lipocalin-like"/>
</dbReference>
<sequence>MMRKIKSTFIVLLLLAVSCSEDDSSSGITISQQNLLGKWFLFAVTTSNGTTIIDNFYIEENCPDTGEGSFIVFSDDGTYLDDSGGCPGDGGRTAVFNYSLAGDTILFTEGESANPETATIAELTANTLVLEFSSDYSEEYRR</sequence>
<reference evidence="4" key="1">
    <citation type="journal article" date="2019" name="Int. J. Syst. Evol. Microbiol.">
        <title>The Global Catalogue of Microorganisms (GCM) 10K type strain sequencing project: providing services to taxonomists for standard genome sequencing and annotation.</title>
        <authorList>
            <consortium name="The Broad Institute Genomics Platform"/>
            <consortium name="The Broad Institute Genome Sequencing Center for Infectious Disease"/>
            <person name="Wu L."/>
            <person name="Ma J."/>
        </authorList>
    </citation>
    <scope>NUCLEOTIDE SEQUENCE [LARGE SCALE GENOMIC DNA]</scope>
    <source>
        <strain evidence="4">KCTC 52368</strain>
    </source>
</reference>
<evidence type="ECO:0000313" key="4">
    <source>
        <dbReference type="Proteomes" id="UP001597526"/>
    </source>
</evidence>
<keyword evidence="1" id="KW-0732">Signal</keyword>
<feature type="domain" description="Lipocalin-like" evidence="2">
    <location>
        <begin position="35"/>
        <end position="130"/>
    </location>
</feature>
<dbReference type="Pfam" id="PF13648">
    <property type="entry name" value="Lipocalin_4"/>
    <property type="match status" value="1"/>
</dbReference>
<keyword evidence="4" id="KW-1185">Reference proteome</keyword>
<feature type="chain" id="PRO_5045300896" evidence="1">
    <location>
        <begin position="22"/>
        <end position="142"/>
    </location>
</feature>
<evidence type="ECO:0000256" key="1">
    <source>
        <dbReference type="SAM" id="SignalP"/>
    </source>
</evidence>
<organism evidence="3 4">
    <name type="scientific">Croceitalea marina</name>
    <dbReference type="NCBI Taxonomy" id="1775166"/>
    <lineage>
        <taxon>Bacteria</taxon>
        <taxon>Pseudomonadati</taxon>
        <taxon>Bacteroidota</taxon>
        <taxon>Flavobacteriia</taxon>
        <taxon>Flavobacteriales</taxon>
        <taxon>Flavobacteriaceae</taxon>
        <taxon>Croceitalea</taxon>
    </lineage>
</organism>
<gene>
    <name evidence="3" type="ORF">ACFSQJ_19315</name>
</gene>
<name>A0ABW5N3B5_9FLAO</name>
<feature type="signal peptide" evidence="1">
    <location>
        <begin position="1"/>
        <end position="21"/>
    </location>
</feature>
<evidence type="ECO:0000313" key="3">
    <source>
        <dbReference type="EMBL" id="MFD2589083.1"/>
    </source>
</evidence>
<protein>
    <submittedName>
        <fullName evidence="3">Lipocalin family protein</fullName>
    </submittedName>
</protein>
<dbReference type="RefSeq" id="WP_377768559.1">
    <property type="nucleotide sequence ID" value="NZ_JBHULB010000083.1"/>
</dbReference>